<gene>
    <name evidence="3" type="ORF">PGRAN_09396</name>
</gene>
<keyword evidence="4" id="KW-1185">Reference proteome</keyword>
<dbReference type="Pfam" id="PF01370">
    <property type="entry name" value="Epimerase"/>
    <property type="match status" value="1"/>
</dbReference>
<proteinExistence type="inferred from homology"/>
<dbReference type="PANTHER" id="PTHR43000">
    <property type="entry name" value="DTDP-D-GLUCOSE 4,6-DEHYDRATASE-RELATED"/>
    <property type="match status" value="1"/>
</dbReference>
<organism evidence="3 4">
    <name type="scientific">Listeria grandensis FSL F6-0971</name>
    <dbReference type="NCBI Taxonomy" id="1265819"/>
    <lineage>
        <taxon>Bacteria</taxon>
        <taxon>Bacillati</taxon>
        <taxon>Bacillota</taxon>
        <taxon>Bacilli</taxon>
        <taxon>Bacillales</taxon>
        <taxon>Listeriaceae</taxon>
        <taxon>Listeria</taxon>
    </lineage>
</organism>
<comment type="similarity">
    <text evidence="1">Belongs to the NAD(P)-dependent epimerase/dehydratase family.</text>
</comment>
<evidence type="ECO:0000313" key="4">
    <source>
        <dbReference type="Proteomes" id="UP000019253"/>
    </source>
</evidence>
<dbReference type="Proteomes" id="UP000019253">
    <property type="component" value="Unassembled WGS sequence"/>
</dbReference>
<sequence length="313" mass="34797">MLENKILITGGCGFIGAKVVKLLVGSDYEIFVIDDLSTGTREAIPTNRVALKICDIRSEEATRYIAKIEPNYVIHLAAQIDVQMSLEQQLLDADINVMGTLNVMQACQSLPDFKRFVFASSAAVYGDNRDLPLVEASLTVPTSPYGMSKLVGEQYLALNEETHDFPYCALRFANVYGDKSGFGKDVISNFWRQLSGGVAPTVYGDGEQTRDFIYVDDIAQALIHALKVSQNGTYNISTDEQTSIQDVLRIMNTILSTTISPQQLPARIGDIKDSRLSNQKFMMTTSWRPRYTLQAGLEKCLKANKRKEQVLSK</sequence>
<accession>W7BIU2</accession>
<dbReference type="OrthoDB" id="181047at2"/>
<protein>
    <submittedName>
        <fullName evidence="3">NAD-dependent epimerase/dehydratase</fullName>
    </submittedName>
</protein>
<evidence type="ECO:0000259" key="2">
    <source>
        <dbReference type="Pfam" id="PF01370"/>
    </source>
</evidence>
<feature type="domain" description="NAD-dependent epimerase/dehydratase" evidence="2">
    <location>
        <begin position="6"/>
        <end position="236"/>
    </location>
</feature>
<dbReference type="SUPFAM" id="SSF51735">
    <property type="entry name" value="NAD(P)-binding Rossmann-fold domains"/>
    <property type="match status" value="1"/>
</dbReference>
<comment type="caution">
    <text evidence="3">The sequence shown here is derived from an EMBL/GenBank/DDBJ whole genome shotgun (WGS) entry which is preliminary data.</text>
</comment>
<dbReference type="InterPro" id="IPR001509">
    <property type="entry name" value="Epimerase_deHydtase"/>
</dbReference>
<dbReference type="STRING" id="1265819.PGRAN_09396"/>
<dbReference type="EMBL" id="AODD01000013">
    <property type="protein sequence ID" value="EUJ23136.1"/>
    <property type="molecule type" value="Genomic_DNA"/>
</dbReference>
<dbReference type="InterPro" id="IPR036291">
    <property type="entry name" value="NAD(P)-bd_dom_sf"/>
</dbReference>
<dbReference type="PATRIC" id="fig|1265819.5.peg.1874"/>
<dbReference type="Gene3D" id="3.40.50.720">
    <property type="entry name" value="NAD(P)-binding Rossmann-like Domain"/>
    <property type="match status" value="1"/>
</dbReference>
<name>W7BIU2_9LIST</name>
<evidence type="ECO:0000256" key="1">
    <source>
        <dbReference type="ARBA" id="ARBA00007637"/>
    </source>
</evidence>
<dbReference type="AlphaFoldDB" id="W7BIU2"/>
<dbReference type="RefSeq" id="WP_036066521.1">
    <property type="nucleotide sequence ID" value="NZ_AODD01000013.1"/>
</dbReference>
<evidence type="ECO:0000313" key="3">
    <source>
        <dbReference type="EMBL" id="EUJ23136.1"/>
    </source>
</evidence>
<reference evidence="3 4" key="1">
    <citation type="journal article" date="2014" name="Int. J. Syst. Evol. Microbiol.">
        <title>Listeria floridensis sp. nov., Listeria aquatica sp. nov., Listeria cornellensis sp. nov., Listeria riparia sp. nov. and Listeria grandensis sp. nov., from agricultural and natural environments.</title>
        <authorList>
            <person name="den Bakker H.C."/>
            <person name="Warchocki S."/>
            <person name="Wright E.M."/>
            <person name="Allred A.F."/>
            <person name="Ahlstrom C."/>
            <person name="Manuel C.S."/>
            <person name="Stasiewicz M.J."/>
            <person name="Burrell A."/>
            <person name="Roof S."/>
            <person name="Strawn L."/>
            <person name="Fortes E.D."/>
            <person name="Nightingale K.K."/>
            <person name="Kephart D."/>
            <person name="Wiedmann M."/>
        </authorList>
    </citation>
    <scope>NUCLEOTIDE SEQUENCE [LARGE SCALE GENOMIC DNA]</scope>
    <source>
        <strain evidence="4">FSL F6-971</strain>
    </source>
</reference>